<dbReference type="SUPFAM" id="SSF46689">
    <property type="entry name" value="Homeodomain-like"/>
    <property type="match status" value="1"/>
</dbReference>
<proteinExistence type="predicted"/>
<reference evidence="3" key="1">
    <citation type="submission" date="2019-08" db="EMBL/GenBank/DDBJ databases">
        <authorList>
            <person name="Kucharzyk K."/>
            <person name="Murdoch R.W."/>
            <person name="Higgins S."/>
            <person name="Loffler F."/>
        </authorList>
    </citation>
    <scope>NUCLEOTIDE SEQUENCE</scope>
</reference>
<dbReference type="AlphaFoldDB" id="A0A644U2C8"/>
<gene>
    <name evidence="3" type="ORF">SDC9_18650</name>
</gene>
<dbReference type="Pfam" id="PF00440">
    <property type="entry name" value="TetR_N"/>
    <property type="match status" value="1"/>
</dbReference>
<evidence type="ECO:0000259" key="2">
    <source>
        <dbReference type="PROSITE" id="PS50977"/>
    </source>
</evidence>
<dbReference type="InterPro" id="IPR001647">
    <property type="entry name" value="HTH_TetR"/>
</dbReference>
<protein>
    <recommendedName>
        <fullName evidence="2">HTH tetR-type domain-containing protein</fullName>
    </recommendedName>
</protein>
<dbReference type="Gene3D" id="1.10.357.10">
    <property type="entry name" value="Tetracycline Repressor, domain 2"/>
    <property type="match status" value="1"/>
</dbReference>
<feature type="domain" description="HTH tetR-type" evidence="2">
    <location>
        <begin position="1"/>
        <end position="61"/>
    </location>
</feature>
<keyword evidence="1" id="KW-0238">DNA-binding</keyword>
<name>A0A644U2C8_9ZZZZ</name>
<dbReference type="GO" id="GO:0003677">
    <property type="term" value="F:DNA binding"/>
    <property type="evidence" value="ECO:0007669"/>
    <property type="project" value="UniProtKB-KW"/>
</dbReference>
<accession>A0A644U2C8</accession>
<sequence length="114" mass="13207">MELRDRIIVETYKLIVSKSCKLITMDEIANNLGISKRTLYENFKDKSTLIEDCLNTNFEQANEKVREIMDNSENSLISFMLMTQMGHQSIAKIGYDNISDIKKILSTNLFKYIS</sequence>
<dbReference type="EMBL" id="VSSQ01000068">
    <property type="protein sequence ID" value="MPL72857.1"/>
    <property type="molecule type" value="Genomic_DNA"/>
</dbReference>
<comment type="caution">
    <text evidence="3">The sequence shown here is derived from an EMBL/GenBank/DDBJ whole genome shotgun (WGS) entry which is preliminary data.</text>
</comment>
<dbReference type="PROSITE" id="PS50977">
    <property type="entry name" value="HTH_TETR_2"/>
    <property type="match status" value="1"/>
</dbReference>
<evidence type="ECO:0000313" key="3">
    <source>
        <dbReference type="EMBL" id="MPL72857.1"/>
    </source>
</evidence>
<evidence type="ECO:0000256" key="1">
    <source>
        <dbReference type="ARBA" id="ARBA00023125"/>
    </source>
</evidence>
<organism evidence="3">
    <name type="scientific">bioreactor metagenome</name>
    <dbReference type="NCBI Taxonomy" id="1076179"/>
    <lineage>
        <taxon>unclassified sequences</taxon>
        <taxon>metagenomes</taxon>
        <taxon>ecological metagenomes</taxon>
    </lineage>
</organism>
<dbReference type="InterPro" id="IPR009057">
    <property type="entry name" value="Homeodomain-like_sf"/>
</dbReference>